<accession>A0A4Q8BFH7</accession>
<proteinExistence type="predicted"/>
<evidence type="ECO:0000313" key="3">
    <source>
        <dbReference type="EMBL" id="RZU76727.1"/>
    </source>
</evidence>
<protein>
    <submittedName>
        <fullName evidence="3">D-alanyl-D-alanine carboxypeptidase-like protein</fullName>
    </submittedName>
</protein>
<dbReference type="InterPro" id="IPR009045">
    <property type="entry name" value="Zn_M74/Hedgehog-like"/>
</dbReference>
<feature type="region of interest" description="Disordered" evidence="1">
    <location>
        <begin position="1"/>
        <end position="22"/>
    </location>
</feature>
<keyword evidence="3" id="KW-0378">Hydrolase</keyword>
<dbReference type="OrthoDB" id="9799970at2"/>
<keyword evidence="4" id="KW-1185">Reference proteome</keyword>
<feature type="domain" description="Peptidase M15C" evidence="2">
    <location>
        <begin position="504"/>
        <end position="599"/>
    </location>
</feature>
<dbReference type="InterPro" id="IPR039561">
    <property type="entry name" value="Peptidase_M15C"/>
</dbReference>
<dbReference type="Gene3D" id="3.30.1380.10">
    <property type="match status" value="1"/>
</dbReference>
<comment type="caution">
    <text evidence="3">The sequence shown here is derived from an EMBL/GenBank/DDBJ whole genome shotgun (WGS) entry which is preliminary data.</text>
</comment>
<evidence type="ECO:0000313" key="4">
    <source>
        <dbReference type="Proteomes" id="UP000294114"/>
    </source>
</evidence>
<dbReference type="GO" id="GO:0004180">
    <property type="term" value="F:carboxypeptidase activity"/>
    <property type="evidence" value="ECO:0007669"/>
    <property type="project" value="UniProtKB-KW"/>
</dbReference>
<evidence type="ECO:0000259" key="2">
    <source>
        <dbReference type="Pfam" id="PF13539"/>
    </source>
</evidence>
<gene>
    <name evidence="3" type="ORF">EV384_5403</name>
</gene>
<sequence>MSDTWLSDASLAESPFPSEVDATSTEVEILPPSWPGHELYHEAMEDNGGLFESPFGHAQAEPETPDVSTGGGRLALPAGSTSPDVVLQWNAMAKPTRIDIVVHFHGDNTTARKLHVVNDVLPISGLDFTDPDNPAVAGRRRPTLTILPGGKFVGGSKFRFPTLVAPGGLDKFIDDCLREFSSTTGIAAKRGRLILTAHSGGGYTIEQILASNDPDEIHYFDAFYPPPNNLVQWIRRHVDRDRNTSAPFQRSGAFRAIQHDPDNKAHMQRAQAALCRALAGDSGLGGRYRIESTSTKHCAIPRRYGWRLLAESDASLPGTTLVTCRSSRRSTEAESDSLWASEAAPEFLDEDDSWDSEAAPEFLDEDDSELFTDPEFASEFESLDEPANAFEAEELFEAEEFARHALYEAITDEDADLGEDGGGQELEAVPAGSRPPIRRTSQLRTAWRDYECAQPKMRTLRLFGWNTPVNPETVDAWRALEHALVAAGYQAHRAWVYNCRDIGGQQTRSLHAYGLAIDIDHARPTCNVNRATPDGRAVRFSSAATKEDRCRDVRQGRADTSFTPAQVAAVEAIRTVDGHQVFAWGGRWRSTKDTMHFQINVTPAELARGIRTEPDSSAAELEAFEDEAAAVEYQAGGSAEPSGNIAVSTGEFGKALKAYARLTGVPDSVIRLLKQSTTYKSIVKVLDEKYIAGVVGSEVNKFQNGDGVFTAGTHQGRRRVYVLESLHGSQFSPFGSPDNYLAGDIIFIERPDGTGDPTQQVSLQAKGQWLESIAHESIHAARLVQGRRRAGATPTARITAGIDDEIATRKMERQIVDELRGKFKEFAKFQPTTGSFERSSVERDFFPGEQRRTYLEHFVLAELLNSGRQQLSQSQIAAYQELVPKISLGAPPFKGFLTAMPQFTDPRRGRTALFRLMYPNILLALRVVDARWRSVSNLDPQDDADDATLENVRLEHAKAFFAGLASYTRRPPKAPGSAQPRP</sequence>
<dbReference type="EMBL" id="SHLD01000001">
    <property type="protein sequence ID" value="RZU76727.1"/>
    <property type="molecule type" value="Genomic_DNA"/>
</dbReference>
<dbReference type="Proteomes" id="UP000294114">
    <property type="component" value="Unassembled WGS sequence"/>
</dbReference>
<keyword evidence="3" id="KW-0121">Carboxypeptidase</keyword>
<evidence type="ECO:0000256" key="1">
    <source>
        <dbReference type="SAM" id="MobiDB-lite"/>
    </source>
</evidence>
<dbReference type="RefSeq" id="WP_130337578.1">
    <property type="nucleotide sequence ID" value="NZ_SHLD01000001.1"/>
</dbReference>
<name>A0A4Q8BFH7_9ACTN</name>
<reference evidence="3 4" key="1">
    <citation type="submission" date="2019-02" db="EMBL/GenBank/DDBJ databases">
        <title>Sequencing the genomes of 1000 actinobacteria strains.</title>
        <authorList>
            <person name="Klenk H.-P."/>
        </authorList>
    </citation>
    <scope>NUCLEOTIDE SEQUENCE [LARGE SCALE GENOMIC DNA]</scope>
    <source>
        <strain evidence="3 4">DSM 45612</strain>
    </source>
</reference>
<keyword evidence="3" id="KW-0645">Protease</keyword>
<feature type="region of interest" description="Disordered" evidence="1">
    <location>
        <begin position="47"/>
        <end position="71"/>
    </location>
</feature>
<dbReference type="AlphaFoldDB" id="A0A4Q8BFH7"/>
<dbReference type="Pfam" id="PF13539">
    <property type="entry name" value="Peptidase_M15_4"/>
    <property type="match status" value="1"/>
</dbReference>
<organism evidence="3 4">
    <name type="scientific">Micromonospora kangleipakensis</name>
    <dbReference type="NCBI Taxonomy" id="1077942"/>
    <lineage>
        <taxon>Bacteria</taxon>
        <taxon>Bacillati</taxon>
        <taxon>Actinomycetota</taxon>
        <taxon>Actinomycetes</taxon>
        <taxon>Micromonosporales</taxon>
        <taxon>Micromonosporaceae</taxon>
        <taxon>Micromonospora</taxon>
    </lineage>
</organism>
<dbReference type="SUPFAM" id="SSF55166">
    <property type="entry name" value="Hedgehog/DD-peptidase"/>
    <property type="match status" value="1"/>
</dbReference>